<gene>
    <name evidence="1" type="ORF">Esi_0017_0145</name>
</gene>
<accession>D7FMN0</accession>
<reference evidence="1 2" key="1">
    <citation type="journal article" date="2010" name="Nature">
        <title>The Ectocarpus genome and the independent evolution of multicellularity in brown algae.</title>
        <authorList>
            <person name="Cock J.M."/>
            <person name="Sterck L."/>
            <person name="Rouze P."/>
            <person name="Scornet D."/>
            <person name="Allen A.E."/>
            <person name="Amoutzias G."/>
            <person name="Anthouard V."/>
            <person name="Artiguenave F."/>
            <person name="Aury J.M."/>
            <person name="Badger J.H."/>
            <person name="Beszteri B."/>
            <person name="Billiau K."/>
            <person name="Bonnet E."/>
            <person name="Bothwell J.H."/>
            <person name="Bowler C."/>
            <person name="Boyen C."/>
            <person name="Brownlee C."/>
            <person name="Carrano C.J."/>
            <person name="Charrier B."/>
            <person name="Cho G.Y."/>
            <person name="Coelho S.M."/>
            <person name="Collen J."/>
            <person name="Corre E."/>
            <person name="Da Silva C."/>
            <person name="Delage L."/>
            <person name="Delaroque N."/>
            <person name="Dittami S.M."/>
            <person name="Doulbeau S."/>
            <person name="Elias M."/>
            <person name="Farnham G."/>
            <person name="Gachon C.M."/>
            <person name="Gschloessl B."/>
            <person name="Heesch S."/>
            <person name="Jabbari K."/>
            <person name="Jubin C."/>
            <person name="Kawai H."/>
            <person name="Kimura K."/>
            <person name="Kloareg B."/>
            <person name="Kupper F.C."/>
            <person name="Lang D."/>
            <person name="Le Bail A."/>
            <person name="Leblanc C."/>
            <person name="Lerouge P."/>
            <person name="Lohr M."/>
            <person name="Lopez P.J."/>
            <person name="Martens C."/>
            <person name="Maumus F."/>
            <person name="Michel G."/>
            <person name="Miranda-Saavedra D."/>
            <person name="Morales J."/>
            <person name="Moreau H."/>
            <person name="Motomura T."/>
            <person name="Nagasato C."/>
            <person name="Napoli C.A."/>
            <person name="Nelson D.R."/>
            <person name="Nyvall-Collen P."/>
            <person name="Peters A.F."/>
            <person name="Pommier C."/>
            <person name="Potin P."/>
            <person name="Poulain J."/>
            <person name="Quesneville H."/>
            <person name="Read B."/>
            <person name="Rensing S.A."/>
            <person name="Ritter A."/>
            <person name="Rousvoal S."/>
            <person name="Samanta M."/>
            <person name="Samson G."/>
            <person name="Schroeder D.C."/>
            <person name="Segurens B."/>
            <person name="Strittmatter M."/>
            <person name="Tonon T."/>
            <person name="Tregear J.W."/>
            <person name="Valentin K."/>
            <person name="von Dassow P."/>
            <person name="Yamagishi T."/>
            <person name="Van de Peer Y."/>
            <person name="Wincker P."/>
        </authorList>
    </citation>
    <scope>NUCLEOTIDE SEQUENCE [LARGE SCALE GENOMIC DNA]</scope>
    <source>
        <strain evidence="2">Ec32 / CCAP1310/4</strain>
    </source>
</reference>
<evidence type="ECO:0000313" key="2">
    <source>
        <dbReference type="Proteomes" id="UP000002630"/>
    </source>
</evidence>
<dbReference type="EMBL" id="FN649749">
    <property type="protein sequence ID" value="CBJ25927.1"/>
    <property type="molecule type" value="Genomic_DNA"/>
</dbReference>
<keyword evidence="2" id="KW-1185">Reference proteome</keyword>
<dbReference type="EMBL" id="FN648214">
    <property type="protein sequence ID" value="CBJ25927.1"/>
    <property type="molecule type" value="Genomic_DNA"/>
</dbReference>
<dbReference type="InParanoid" id="D7FMN0"/>
<dbReference type="Proteomes" id="UP000002630">
    <property type="component" value="Linkage Group LG24"/>
</dbReference>
<evidence type="ECO:0000313" key="1">
    <source>
        <dbReference type="EMBL" id="CBJ25927.1"/>
    </source>
</evidence>
<proteinExistence type="predicted"/>
<name>D7FMN0_ECTSI</name>
<organism evidence="1 2">
    <name type="scientific">Ectocarpus siliculosus</name>
    <name type="common">Brown alga</name>
    <name type="synonym">Conferva siliculosa</name>
    <dbReference type="NCBI Taxonomy" id="2880"/>
    <lineage>
        <taxon>Eukaryota</taxon>
        <taxon>Sar</taxon>
        <taxon>Stramenopiles</taxon>
        <taxon>Ochrophyta</taxon>
        <taxon>PX clade</taxon>
        <taxon>Phaeophyceae</taxon>
        <taxon>Ectocarpales</taxon>
        <taxon>Ectocarpaceae</taxon>
        <taxon>Ectocarpus</taxon>
    </lineage>
</organism>
<protein>
    <submittedName>
        <fullName evidence="1">Uncharacterized protein</fullName>
    </submittedName>
</protein>
<dbReference type="AlphaFoldDB" id="D7FMN0"/>
<sequence>MLLLDSVRFVWHSHCWCLSKNRYVVRIEREDDGVIISMQMVSGVSVFLLEHL</sequence>